<protein>
    <submittedName>
        <fullName evidence="3">Uncharacterized protein</fullName>
    </submittedName>
</protein>
<dbReference type="EMBL" id="JABBWK010000728">
    <property type="protein sequence ID" value="KAG1879007.1"/>
    <property type="molecule type" value="Genomic_DNA"/>
</dbReference>
<evidence type="ECO:0000256" key="1">
    <source>
        <dbReference type="SAM" id="Coils"/>
    </source>
</evidence>
<feature type="compositionally biased region" description="Polar residues" evidence="2">
    <location>
        <begin position="543"/>
        <end position="557"/>
    </location>
</feature>
<organism evidence="3 4">
    <name type="scientific">Suillus fuscotomentosus</name>
    <dbReference type="NCBI Taxonomy" id="1912939"/>
    <lineage>
        <taxon>Eukaryota</taxon>
        <taxon>Fungi</taxon>
        <taxon>Dikarya</taxon>
        <taxon>Basidiomycota</taxon>
        <taxon>Agaricomycotina</taxon>
        <taxon>Agaricomycetes</taxon>
        <taxon>Agaricomycetidae</taxon>
        <taxon>Boletales</taxon>
        <taxon>Suillineae</taxon>
        <taxon>Suillaceae</taxon>
        <taxon>Suillus</taxon>
    </lineage>
</organism>
<gene>
    <name evidence="3" type="ORF">F5891DRAFT_1204396</name>
</gene>
<reference evidence="3" key="1">
    <citation type="journal article" date="2020" name="New Phytol.">
        <title>Comparative genomics reveals dynamic genome evolution in host specialist ectomycorrhizal fungi.</title>
        <authorList>
            <person name="Lofgren L.A."/>
            <person name="Nguyen N.H."/>
            <person name="Vilgalys R."/>
            <person name="Ruytinx J."/>
            <person name="Liao H.L."/>
            <person name="Branco S."/>
            <person name="Kuo A."/>
            <person name="LaButti K."/>
            <person name="Lipzen A."/>
            <person name="Andreopoulos W."/>
            <person name="Pangilinan J."/>
            <person name="Riley R."/>
            <person name="Hundley H."/>
            <person name="Na H."/>
            <person name="Barry K."/>
            <person name="Grigoriev I.V."/>
            <person name="Stajich J.E."/>
            <person name="Kennedy P.G."/>
        </authorList>
    </citation>
    <scope>NUCLEOTIDE SEQUENCE</scope>
    <source>
        <strain evidence="3">FC203</strain>
    </source>
</reference>
<keyword evidence="1" id="KW-0175">Coiled coil</keyword>
<evidence type="ECO:0000313" key="3">
    <source>
        <dbReference type="EMBL" id="KAG1879007.1"/>
    </source>
</evidence>
<comment type="caution">
    <text evidence="3">The sequence shown here is derived from an EMBL/GenBank/DDBJ whole genome shotgun (WGS) entry which is preliminary data.</text>
</comment>
<feature type="region of interest" description="Disordered" evidence="2">
    <location>
        <begin position="543"/>
        <end position="563"/>
    </location>
</feature>
<evidence type="ECO:0000256" key="2">
    <source>
        <dbReference type="SAM" id="MobiDB-lite"/>
    </source>
</evidence>
<sequence length="563" mass="60667">MPSSEDSNKAFNEATTGVLQILARALQLTDGVASHLDMVKEMANIMTRAFQTHAWSATVIPPILLLAAMELMEHVDRVSQTSFLSVERHQLYLKAHKAITGLIPAPISQAPPVKLPTDPAALPSVVAKSKKPGSDSDEVEIVEGMTQSDDLRKRKRTSSGATESEPVAASNQAAKDAIALVMAENDMAKDVAPGNTDTMPTRPKGKPKSKQVEIVILSRSDITMDRKGKGKEVVLPVEMDWRDHGWKKSRAVSSNRPPIKGNHLSTESPPMAPAGDQWKPWYEAQKQASTVATMVKRQKSQGMSKEHQVTATAESVGDVGMALEADIRANTTIAAVPHTPPRQSQSPLSFAGDMDIDLVGDTVARDLQAMTLEVKTDSKSLLTVVQDTINELQTQVADIRTQNAEMAELIQNMNGRLAAQDTDIRAMEKMHAKMAILQEEVKALHAESQTRDSQLRNADAMLTAQGNCTAVLMDAYESICQCVVPNQTVPHFSNATFFPPASQSAPYSQGMSAGQAQVMEQLYFNLTPVPSTIAGNSVSNIAEPSGSQINCPSSESASGRGPT</sequence>
<feature type="region of interest" description="Disordered" evidence="2">
    <location>
        <begin position="190"/>
        <end position="211"/>
    </location>
</feature>
<dbReference type="AlphaFoldDB" id="A0AAD4DMF2"/>
<feature type="coiled-coil region" evidence="1">
    <location>
        <begin position="382"/>
        <end position="447"/>
    </location>
</feature>
<evidence type="ECO:0000313" key="4">
    <source>
        <dbReference type="Proteomes" id="UP001195769"/>
    </source>
</evidence>
<dbReference type="RefSeq" id="XP_041216023.1">
    <property type="nucleotide sequence ID" value="XM_041369004.1"/>
</dbReference>
<dbReference type="Proteomes" id="UP001195769">
    <property type="component" value="Unassembled WGS sequence"/>
</dbReference>
<dbReference type="GeneID" id="64663302"/>
<proteinExistence type="predicted"/>
<feature type="region of interest" description="Disordered" evidence="2">
    <location>
        <begin position="125"/>
        <end position="173"/>
    </location>
</feature>
<accession>A0AAD4DMF2</accession>
<feature type="region of interest" description="Disordered" evidence="2">
    <location>
        <begin position="248"/>
        <end position="272"/>
    </location>
</feature>
<name>A0AAD4DMF2_9AGAM</name>
<keyword evidence="4" id="KW-1185">Reference proteome</keyword>